<keyword evidence="5" id="KW-1185">Reference proteome</keyword>
<dbReference type="InterPro" id="IPR029058">
    <property type="entry name" value="AB_hydrolase_fold"/>
</dbReference>
<proteinExistence type="inferred from homology"/>
<comment type="similarity">
    <text evidence="1">Belongs to the thioesterase family.</text>
</comment>
<dbReference type="AlphaFoldDB" id="A0A918P407"/>
<evidence type="ECO:0000259" key="3">
    <source>
        <dbReference type="SMART" id="SM00824"/>
    </source>
</evidence>
<evidence type="ECO:0000313" key="5">
    <source>
        <dbReference type="Proteomes" id="UP000645257"/>
    </source>
</evidence>
<dbReference type="PANTHER" id="PTHR11487">
    <property type="entry name" value="THIOESTERASE"/>
    <property type="match status" value="1"/>
</dbReference>
<sequence>MSDVFAIPSPKPAPVRLYCLPCAGGSAEMYRGWDALLPDWLGLWPLELPGRGKRFGEPLLNDATVLAGHLLDEVLNADDRPFALFGHSMGALLAYEMACQMEERGKPERLALVTLSGREPPHLSPEAGRQRHALPEAAFLDEVRRYGGLPAELEQSRELLQVFMPVLRNDFALVDGYRFGREACLASPLFVVGGDDEPDFTPDELEQWQGYSRRWQGTASFPGGHFYFNDGPARTALMSALRRQIAHRCEDLLAW</sequence>
<reference evidence="4" key="1">
    <citation type="journal article" date="2014" name="Int. J. Syst. Evol. Microbiol.">
        <title>Complete genome sequence of Corynebacterium casei LMG S-19264T (=DSM 44701T), isolated from a smear-ripened cheese.</title>
        <authorList>
            <consortium name="US DOE Joint Genome Institute (JGI-PGF)"/>
            <person name="Walter F."/>
            <person name="Albersmeier A."/>
            <person name="Kalinowski J."/>
            <person name="Ruckert C."/>
        </authorList>
    </citation>
    <scope>NUCLEOTIDE SEQUENCE</scope>
    <source>
        <strain evidence="4">KCTC 32182</strain>
    </source>
</reference>
<dbReference type="GO" id="GO:0016787">
    <property type="term" value="F:hydrolase activity"/>
    <property type="evidence" value="ECO:0007669"/>
    <property type="project" value="UniProtKB-KW"/>
</dbReference>
<dbReference type="Pfam" id="PF00975">
    <property type="entry name" value="Thioesterase"/>
    <property type="match status" value="1"/>
</dbReference>
<feature type="domain" description="Thioesterase TesA-like" evidence="3">
    <location>
        <begin position="18"/>
        <end position="253"/>
    </location>
</feature>
<dbReference type="Proteomes" id="UP000645257">
    <property type="component" value="Unassembled WGS sequence"/>
</dbReference>
<dbReference type="RefSeq" id="WP_189534325.1">
    <property type="nucleotide sequence ID" value="NZ_BMYX01000012.1"/>
</dbReference>
<dbReference type="GO" id="GO:0008610">
    <property type="term" value="P:lipid biosynthetic process"/>
    <property type="evidence" value="ECO:0007669"/>
    <property type="project" value="TreeGrafter"/>
</dbReference>
<dbReference type="SUPFAM" id="SSF53474">
    <property type="entry name" value="alpha/beta-Hydrolases"/>
    <property type="match status" value="1"/>
</dbReference>
<comment type="caution">
    <text evidence="4">The sequence shown here is derived from an EMBL/GenBank/DDBJ whole genome shotgun (WGS) entry which is preliminary data.</text>
</comment>
<dbReference type="Gene3D" id="3.40.50.1820">
    <property type="entry name" value="alpha/beta hydrolase"/>
    <property type="match status" value="1"/>
</dbReference>
<evidence type="ECO:0000256" key="2">
    <source>
        <dbReference type="ARBA" id="ARBA00022801"/>
    </source>
</evidence>
<dbReference type="InterPro" id="IPR001031">
    <property type="entry name" value="Thioesterase"/>
</dbReference>
<dbReference type="PANTHER" id="PTHR11487:SF0">
    <property type="entry name" value="S-ACYL FATTY ACID SYNTHASE THIOESTERASE, MEDIUM CHAIN"/>
    <property type="match status" value="1"/>
</dbReference>
<dbReference type="InterPro" id="IPR020802">
    <property type="entry name" value="TesA-like"/>
</dbReference>
<dbReference type="SMART" id="SM00824">
    <property type="entry name" value="PKS_TE"/>
    <property type="match status" value="1"/>
</dbReference>
<organism evidence="4 5">
    <name type="scientific">Paludibacterium paludis</name>
    <dbReference type="NCBI Taxonomy" id="1225769"/>
    <lineage>
        <taxon>Bacteria</taxon>
        <taxon>Pseudomonadati</taxon>
        <taxon>Pseudomonadota</taxon>
        <taxon>Betaproteobacteria</taxon>
        <taxon>Neisseriales</taxon>
        <taxon>Chromobacteriaceae</taxon>
        <taxon>Paludibacterium</taxon>
    </lineage>
</organism>
<gene>
    <name evidence="4" type="ORF">GCM10011289_22520</name>
</gene>
<accession>A0A918P407</accession>
<dbReference type="InterPro" id="IPR012223">
    <property type="entry name" value="TEII"/>
</dbReference>
<dbReference type="EMBL" id="BMYX01000012">
    <property type="protein sequence ID" value="GGY18506.1"/>
    <property type="molecule type" value="Genomic_DNA"/>
</dbReference>
<keyword evidence="2" id="KW-0378">Hydrolase</keyword>
<evidence type="ECO:0000256" key="1">
    <source>
        <dbReference type="ARBA" id="ARBA00007169"/>
    </source>
</evidence>
<protein>
    <submittedName>
        <fullName evidence="4">Thioesterase</fullName>
    </submittedName>
</protein>
<reference evidence="4" key="2">
    <citation type="submission" date="2020-09" db="EMBL/GenBank/DDBJ databases">
        <authorList>
            <person name="Sun Q."/>
            <person name="Kim S."/>
        </authorList>
    </citation>
    <scope>NUCLEOTIDE SEQUENCE</scope>
    <source>
        <strain evidence="4">KCTC 32182</strain>
    </source>
</reference>
<evidence type="ECO:0000313" key="4">
    <source>
        <dbReference type="EMBL" id="GGY18506.1"/>
    </source>
</evidence>
<name>A0A918P407_9NEIS</name>